<dbReference type="PIRSF" id="PIRSF029895">
    <property type="entry name" value="SpoIV"/>
    <property type="match status" value="1"/>
</dbReference>
<keyword evidence="1" id="KW-0472">Membrane</keyword>
<name>A0A1S2LWJ4_9BACI</name>
<sequence>MKNSWTNRFSGFIRIKVVGKYTELFLNRCIHQKISIWHIRKVGDETIICYLSLEDAHRIRPIVRETNVKVYFIERKGMPFIIRKMISRGGFVAGLVSFVVILFILSNMVWGIKIEGASPQVEHQLTQAVTELGIKKGKFQFLLPSVEEIQMLVTEEIEEATWIGVTLSGTTFHFNVVEKSLPEKQEQISPRHLVSKKKAIIYDIFVEKGQGKVSPNDFVEKGETLISGFIGKEGNMEIAPAKGKVLGEIWYKSTVSVPLESEFSTLTGEKKIKHSLSVVNFPITFWGFGDPQYSQYEVNEYENTLQFLNWQLPLRYHKKVVLEKETLIREYSEEEAIEVATLMARDELMKKIDDDAVIKGEKVLHQTIENGKVKLMIHYQVIEDITEIQPIIQGD</sequence>
<comment type="caution">
    <text evidence="2">The sequence shown here is derived from an EMBL/GenBank/DDBJ whole genome shotgun (WGS) entry which is preliminary data.</text>
</comment>
<dbReference type="NCBIfam" id="TIGR02876">
    <property type="entry name" value="spore_yqfD"/>
    <property type="match status" value="1"/>
</dbReference>
<organism evidence="2 3">
    <name type="scientific">Anaerobacillus alkalilacustris</name>
    <dbReference type="NCBI Taxonomy" id="393763"/>
    <lineage>
        <taxon>Bacteria</taxon>
        <taxon>Bacillati</taxon>
        <taxon>Bacillota</taxon>
        <taxon>Bacilli</taxon>
        <taxon>Bacillales</taxon>
        <taxon>Bacillaceae</taxon>
        <taxon>Anaerobacillus</taxon>
    </lineage>
</organism>
<keyword evidence="1" id="KW-1133">Transmembrane helix</keyword>
<evidence type="ECO:0000313" key="2">
    <source>
        <dbReference type="EMBL" id="OIJ16694.1"/>
    </source>
</evidence>
<keyword evidence="1" id="KW-0812">Transmembrane</keyword>
<dbReference type="Pfam" id="PF06898">
    <property type="entry name" value="YqfD"/>
    <property type="match status" value="1"/>
</dbReference>
<evidence type="ECO:0000256" key="1">
    <source>
        <dbReference type="SAM" id="Phobius"/>
    </source>
</evidence>
<feature type="transmembrane region" description="Helical" evidence="1">
    <location>
        <begin position="85"/>
        <end position="110"/>
    </location>
</feature>
<reference evidence="2 3" key="1">
    <citation type="submission" date="2016-10" db="EMBL/GenBank/DDBJ databases">
        <title>Draft genome sequences of four alkaliphilic bacteria belonging to the Anaerobacillus genus.</title>
        <authorList>
            <person name="Bassil N.M."/>
            <person name="Lloyd J.R."/>
        </authorList>
    </citation>
    <scope>NUCLEOTIDE SEQUENCE [LARGE SCALE GENOMIC DNA]</scope>
    <source>
        <strain evidence="2 3">DSM 18345</strain>
    </source>
</reference>
<evidence type="ECO:0000313" key="3">
    <source>
        <dbReference type="Proteomes" id="UP000179524"/>
    </source>
</evidence>
<accession>A0A1S2LWJ4</accession>
<dbReference type="InterPro" id="IPR010690">
    <property type="entry name" value="YqfD"/>
</dbReference>
<dbReference type="EMBL" id="MLQR01000004">
    <property type="protein sequence ID" value="OIJ16694.1"/>
    <property type="molecule type" value="Genomic_DNA"/>
</dbReference>
<dbReference type="Proteomes" id="UP000179524">
    <property type="component" value="Unassembled WGS sequence"/>
</dbReference>
<dbReference type="AlphaFoldDB" id="A0A1S2LWJ4"/>
<protein>
    <submittedName>
        <fullName evidence="2">Sporulation protein YqfD</fullName>
    </submittedName>
</protein>
<dbReference type="OrthoDB" id="1640349at2"/>
<dbReference type="RefSeq" id="WP_071308679.1">
    <property type="nucleotide sequence ID" value="NZ_MLQR01000004.1"/>
</dbReference>
<gene>
    <name evidence="2" type="ORF">BKP37_05545</name>
</gene>
<keyword evidence="3" id="KW-1185">Reference proteome</keyword>
<proteinExistence type="predicted"/>